<reference evidence="7 8" key="1">
    <citation type="submission" date="2020-06" db="EMBL/GenBank/DDBJ databases">
        <title>Genome mining for natural products.</title>
        <authorList>
            <person name="Zhang B."/>
            <person name="Shi J."/>
            <person name="Ge H."/>
        </authorList>
    </citation>
    <scope>NUCLEOTIDE SEQUENCE [LARGE SCALE GENOMIC DNA]</scope>
    <source>
        <strain evidence="7 8">NA00687</strain>
    </source>
</reference>
<protein>
    <recommendedName>
        <fullName evidence="6">S-adenosyl-L-methionine-dependent methyltransferase</fullName>
        <ecNumber evidence="6">2.1.1.-</ecNumber>
    </recommendedName>
</protein>
<sequence>MTQADERAEGLTGLAETSLGVAFLRDLEHQRADRLFADPFARLFLDAAGDVGASWTNVPSGPAGLGFIDLMADQVAVRTVALDTALLEAAAAGRTQVVLLACGMDARAYRLDWPAGTRVFQVDFAAVLDFRTRALRAAGARPRCEVVDVATDLRDDWGAALRAAGFDPTARTAWLAEGLVYGLPSVAADGLLDAISALSAPGSTLALDHGEDGELLRAARTAVSPDFTDLWQGGPRTELDVWFRRGGWAPLIRDIGLVAVEYGRPTPKAFDPRRAGTGRGWLIQAMRQPLPAGDVPQGLAGASAP</sequence>
<proteinExistence type="inferred from homology"/>
<dbReference type="Proteomes" id="UP000509303">
    <property type="component" value="Chromosome"/>
</dbReference>
<evidence type="ECO:0000256" key="3">
    <source>
        <dbReference type="ARBA" id="ARBA00022603"/>
    </source>
</evidence>
<keyword evidence="3 6" id="KW-0489">Methyltransferase</keyword>
<evidence type="ECO:0000256" key="2">
    <source>
        <dbReference type="ARBA" id="ARBA00008138"/>
    </source>
</evidence>
<dbReference type="InterPro" id="IPR007213">
    <property type="entry name" value="Ppm1/Ppm2/Tcmp"/>
</dbReference>
<dbReference type="Pfam" id="PF04072">
    <property type="entry name" value="LCM"/>
    <property type="match status" value="1"/>
</dbReference>
<evidence type="ECO:0000256" key="4">
    <source>
        <dbReference type="ARBA" id="ARBA00022679"/>
    </source>
</evidence>
<keyword evidence="4 7" id="KW-0808">Transferase</keyword>
<comment type="similarity">
    <text evidence="2 6">Belongs to the UPF0677 family.</text>
</comment>
<dbReference type="GO" id="GO:0032259">
    <property type="term" value="P:methylation"/>
    <property type="evidence" value="ECO:0007669"/>
    <property type="project" value="UniProtKB-KW"/>
</dbReference>
<dbReference type="EMBL" id="CP054929">
    <property type="protein sequence ID" value="QKW52589.1"/>
    <property type="molecule type" value="Genomic_DNA"/>
</dbReference>
<dbReference type="SUPFAM" id="SSF53335">
    <property type="entry name" value="S-adenosyl-L-methionine-dependent methyltransferases"/>
    <property type="match status" value="1"/>
</dbReference>
<dbReference type="Gene3D" id="3.40.50.150">
    <property type="entry name" value="Vaccinia Virus protein VP39"/>
    <property type="match status" value="1"/>
</dbReference>
<evidence type="ECO:0000313" key="8">
    <source>
        <dbReference type="Proteomes" id="UP000509303"/>
    </source>
</evidence>
<keyword evidence="8" id="KW-1185">Reference proteome</keyword>
<accession>A0A7H8NDM9</accession>
<dbReference type="NCBIfam" id="TIGR00027">
    <property type="entry name" value="mthyl_TIGR00027"/>
    <property type="match status" value="1"/>
</dbReference>
<evidence type="ECO:0000256" key="5">
    <source>
        <dbReference type="ARBA" id="ARBA00022691"/>
    </source>
</evidence>
<keyword evidence="5 6" id="KW-0949">S-adenosyl-L-methionine</keyword>
<dbReference type="PANTHER" id="PTHR43619">
    <property type="entry name" value="S-ADENOSYL-L-METHIONINE-DEPENDENT METHYLTRANSFERASE YKTD-RELATED"/>
    <property type="match status" value="1"/>
</dbReference>
<dbReference type="PANTHER" id="PTHR43619:SF2">
    <property type="entry name" value="S-ADENOSYL-L-METHIONINE-DEPENDENT METHYLTRANSFERASES SUPERFAMILY PROTEIN"/>
    <property type="match status" value="1"/>
</dbReference>
<dbReference type="InterPro" id="IPR011610">
    <property type="entry name" value="SAM_mthyl_Trfase_ML2640-like"/>
</dbReference>
<gene>
    <name evidence="7" type="ORF">HUT08_27045</name>
</gene>
<dbReference type="InterPro" id="IPR029063">
    <property type="entry name" value="SAM-dependent_MTases_sf"/>
</dbReference>
<evidence type="ECO:0000313" key="7">
    <source>
        <dbReference type="EMBL" id="QKW52589.1"/>
    </source>
</evidence>
<dbReference type="EC" id="2.1.1.-" evidence="6"/>
<dbReference type="RefSeq" id="WP_176164302.1">
    <property type="nucleotide sequence ID" value="NZ_CP054929.1"/>
</dbReference>
<dbReference type="AlphaFoldDB" id="A0A7H8NDM9"/>
<comment type="function">
    <text evidence="1 6">Exhibits S-adenosyl-L-methionine-dependent methyltransferase activity.</text>
</comment>
<evidence type="ECO:0000256" key="1">
    <source>
        <dbReference type="ARBA" id="ARBA00003907"/>
    </source>
</evidence>
<evidence type="ECO:0000256" key="6">
    <source>
        <dbReference type="RuleBase" id="RU362030"/>
    </source>
</evidence>
<organism evidence="7 8">
    <name type="scientific">Streptomyces buecherae</name>
    <dbReference type="NCBI Taxonomy" id="2763006"/>
    <lineage>
        <taxon>Bacteria</taxon>
        <taxon>Bacillati</taxon>
        <taxon>Actinomycetota</taxon>
        <taxon>Actinomycetes</taxon>
        <taxon>Kitasatosporales</taxon>
        <taxon>Streptomycetaceae</taxon>
        <taxon>Streptomyces</taxon>
    </lineage>
</organism>
<name>A0A7H8NDM9_9ACTN</name>
<dbReference type="GO" id="GO:0008168">
    <property type="term" value="F:methyltransferase activity"/>
    <property type="evidence" value="ECO:0007669"/>
    <property type="project" value="UniProtKB-UniRule"/>
</dbReference>